<keyword evidence="4" id="KW-1185">Reference proteome</keyword>
<proteinExistence type="inferred from homology"/>
<reference evidence="3" key="1">
    <citation type="journal article" date="2014" name="Int. J. Syst. Evol. Microbiol.">
        <title>Complete genome sequence of Corynebacterium casei LMG S-19264T (=DSM 44701T), isolated from a smear-ripened cheese.</title>
        <authorList>
            <consortium name="US DOE Joint Genome Institute (JGI-PGF)"/>
            <person name="Walter F."/>
            <person name="Albersmeier A."/>
            <person name="Kalinowski J."/>
            <person name="Ruckert C."/>
        </authorList>
    </citation>
    <scope>NUCLEOTIDE SEQUENCE</scope>
    <source>
        <strain evidence="3">NBRC 108769</strain>
    </source>
</reference>
<dbReference type="PANTHER" id="PTHR46268:SF6">
    <property type="entry name" value="UNIVERSAL STRESS PROTEIN UP12"/>
    <property type="match status" value="1"/>
</dbReference>
<sequence length="381" mass="43247">MTAVKIYGAETSRYEYFKFNLDEFIKKHDLNIMIEEIKDINKIIEENVQSIPTLRINSHVDIVYNDEKGIDQFISEAKKEIVHEFAPGLLTSILIPVDFSEMSLNALNYGMDLSKKIGSEIELLHVNHPSPMVVEGAVILDKISSENQKYNLQRIVDNHKMDLDMRRNEHELVLFKTTYLEGFAGDEIIRISKEKDLIIMGATGENLTKKLLGSVSLKVLKKAHCPVIFVQENQKFKGFEKIVYAYSPTAYDQKAIKEVVELASKYNSEVHLVHVDDGSDFTSFDIESYVAHMYEGLEFIYKEIKDESVSSGITKYAEQIDADLIILSKKKKNLLQKIIDVSQSKATVLKATTPVMVLHESDRGCLCGGACKRKPEDSCNH</sequence>
<dbReference type="Pfam" id="PF00582">
    <property type="entry name" value="Usp"/>
    <property type="match status" value="2"/>
</dbReference>
<dbReference type="RefSeq" id="WP_235293933.1">
    <property type="nucleotide sequence ID" value="NZ_BSOH01000010.1"/>
</dbReference>
<feature type="domain" description="UspA" evidence="2">
    <location>
        <begin position="301"/>
        <end position="359"/>
    </location>
</feature>
<dbReference type="SUPFAM" id="SSF52402">
    <property type="entry name" value="Adenine nucleotide alpha hydrolases-like"/>
    <property type="match status" value="2"/>
</dbReference>
<dbReference type="PRINTS" id="PR01438">
    <property type="entry name" value="UNVRSLSTRESS"/>
</dbReference>
<dbReference type="PANTHER" id="PTHR46268">
    <property type="entry name" value="STRESS RESPONSE PROTEIN NHAX"/>
    <property type="match status" value="1"/>
</dbReference>
<dbReference type="InterPro" id="IPR014729">
    <property type="entry name" value="Rossmann-like_a/b/a_fold"/>
</dbReference>
<name>A0AA37SMK0_9BACT</name>
<reference evidence="3" key="2">
    <citation type="submission" date="2023-01" db="EMBL/GenBank/DDBJ databases">
        <title>Draft genome sequence of Portibacter lacus strain NBRC 108769.</title>
        <authorList>
            <person name="Sun Q."/>
            <person name="Mori K."/>
        </authorList>
    </citation>
    <scope>NUCLEOTIDE SEQUENCE</scope>
    <source>
        <strain evidence="3">NBRC 108769</strain>
    </source>
</reference>
<dbReference type="AlphaFoldDB" id="A0AA37SMK0"/>
<organism evidence="3 4">
    <name type="scientific">Portibacter lacus</name>
    <dbReference type="NCBI Taxonomy" id="1099794"/>
    <lineage>
        <taxon>Bacteria</taxon>
        <taxon>Pseudomonadati</taxon>
        <taxon>Bacteroidota</taxon>
        <taxon>Saprospiria</taxon>
        <taxon>Saprospirales</taxon>
        <taxon>Haliscomenobacteraceae</taxon>
        <taxon>Portibacter</taxon>
    </lineage>
</organism>
<dbReference type="EMBL" id="BSOH01000010">
    <property type="protein sequence ID" value="GLR17191.1"/>
    <property type="molecule type" value="Genomic_DNA"/>
</dbReference>
<gene>
    <name evidence="3" type="ORF">GCM10007940_18060</name>
</gene>
<dbReference type="Proteomes" id="UP001156666">
    <property type="component" value="Unassembled WGS sequence"/>
</dbReference>
<evidence type="ECO:0000313" key="4">
    <source>
        <dbReference type="Proteomes" id="UP001156666"/>
    </source>
</evidence>
<dbReference type="InterPro" id="IPR006016">
    <property type="entry name" value="UspA"/>
</dbReference>
<evidence type="ECO:0000313" key="3">
    <source>
        <dbReference type="EMBL" id="GLR17191.1"/>
    </source>
</evidence>
<comment type="caution">
    <text evidence="3">The sequence shown here is derived from an EMBL/GenBank/DDBJ whole genome shotgun (WGS) entry which is preliminary data.</text>
</comment>
<dbReference type="Gene3D" id="3.40.30.10">
    <property type="entry name" value="Glutaredoxin"/>
    <property type="match status" value="1"/>
</dbReference>
<accession>A0AA37SMK0</accession>
<dbReference type="Gene3D" id="3.40.50.620">
    <property type="entry name" value="HUPs"/>
    <property type="match status" value="2"/>
</dbReference>
<dbReference type="InterPro" id="IPR006015">
    <property type="entry name" value="Universal_stress_UspA"/>
</dbReference>
<comment type="similarity">
    <text evidence="1">Belongs to the universal stress protein A family.</text>
</comment>
<feature type="domain" description="UspA" evidence="2">
    <location>
        <begin position="92"/>
        <end position="230"/>
    </location>
</feature>
<dbReference type="CDD" id="cd00293">
    <property type="entry name" value="USP-like"/>
    <property type="match status" value="2"/>
</dbReference>
<protein>
    <recommendedName>
        <fullName evidence="2">UspA domain-containing protein</fullName>
    </recommendedName>
</protein>
<evidence type="ECO:0000256" key="1">
    <source>
        <dbReference type="ARBA" id="ARBA00008791"/>
    </source>
</evidence>
<evidence type="ECO:0000259" key="2">
    <source>
        <dbReference type="Pfam" id="PF00582"/>
    </source>
</evidence>